<evidence type="ECO:0000313" key="1">
    <source>
        <dbReference type="EMBL" id="EOX97324.1"/>
    </source>
</evidence>
<protein>
    <submittedName>
        <fullName evidence="1">Uncharacterized protein isoform 2</fullName>
    </submittedName>
</protein>
<dbReference type="Gramene" id="EOX97324">
    <property type="protein sequence ID" value="EOX97324"/>
    <property type="gene ID" value="TCM_006387"/>
</dbReference>
<gene>
    <name evidence="1" type="ORF">TCM_006387</name>
</gene>
<proteinExistence type="predicted"/>
<dbReference type="HOGENOM" id="CLU_1838767_0_0_1"/>
<sequence>MEVVLSLRGMLAGSMRGALRVIKVKGIGPGFIPLKHFHFLRLYFLGFLIRETEQLLLVTKEKRLMGMLFGSRSSRLIFISMKFSWINFTFFSGKVSAIHIALYDLGPGFIPVNQNNFLSLVLSRFIRCCIQAMFLVKCSPPFFVC</sequence>
<organism evidence="1 2">
    <name type="scientific">Theobroma cacao</name>
    <name type="common">Cacao</name>
    <name type="synonym">Cocoa</name>
    <dbReference type="NCBI Taxonomy" id="3641"/>
    <lineage>
        <taxon>Eukaryota</taxon>
        <taxon>Viridiplantae</taxon>
        <taxon>Streptophyta</taxon>
        <taxon>Embryophyta</taxon>
        <taxon>Tracheophyta</taxon>
        <taxon>Spermatophyta</taxon>
        <taxon>Magnoliopsida</taxon>
        <taxon>eudicotyledons</taxon>
        <taxon>Gunneridae</taxon>
        <taxon>Pentapetalae</taxon>
        <taxon>rosids</taxon>
        <taxon>malvids</taxon>
        <taxon>Malvales</taxon>
        <taxon>Malvaceae</taxon>
        <taxon>Byttnerioideae</taxon>
        <taxon>Theobroma</taxon>
    </lineage>
</organism>
<reference evidence="1 2" key="1">
    <citation type="journal article" date="2013" name="Genome Biol.">
        <title>The genome sequence of the most widely cultivated cacao type and its use to identify candidate genes regulating pod color.</title>
        <authorList>
            <person name="Motamayor J.C."/>
            <person name="Mockaitis K."/>
            <person name="Schmutz J."/>
            <person name="Haiminen N."/>
            <person name="Iii D.L."/>
            <person name="Cornejo O."/>
            <person name="Findley S.D."/>
            <person name="Zheng P."/>
            <person name="Utro F."/>
            <person name="Royaert S."/>
            <person name="Saski C."/>
            <person name="Jenkins J."/>
            <person name="Podicheti R."/>
            <person name="Zhao M."/>
            <person name="Scheffler B.E."/>
            <person name="Stack J.C."/>
            <person name="Feltus F.A."/>
            <person name="Mustiga G.M."/>
            <person name="Amores F."/>
            <person name="Phillips W."/>
            <person name="Marelli J.P."/>
            <person name="May G.D."/>
            <person name="Shapiro H."/>
            <person name="Ma J."/>
            <person name="Bustamante C.D."/>
            <person name="Schnell R.J."/>
            <person name="Main D."/>
            <person name="Gilbert D."/>
            <person name="Parida L."/>
            <person name="Kuhn D.N."/>
        </authorList>
    </citation>
    <scope>NUCLEOTIDE SEQUENCE [LARGE SCALE GENOMIC DNA]</scope>
    <source>
        <strain evidence="2">cv. Matina 1-6</strain>
    </source>
</reference>
<dbReference type="Proteomes" id="UP000026915">
    <property type="component" value="Chromosome 2"/>
</dbReference>
<dbReference type="EMBL" id="CM001880">
    <property type="protein sequence ID" value="EOX97324.1"/>
    <property type="molecule type" value="Genomic_DNA"/>
</dbReference>
<name>A0A061DWY7_THECC</name>
<evidence type="ECO:0000313" key="2">
    <source>
        <dbReference type="Proteomes" id="UP000026915"/>
    </source>
</evidence>
<dbReference type="AlphaFoldDB" id="A0A061DWY7"/>
<dbReference type="InParanoid" id="A0A061DWY7"/>
<accession>A0A061DWY7</accession>
<keyword evidence="2" id="KW-1185">Reference proteome</keyword>